<proteinExistence type="predicted"/>
<dbReference type="AlphaFoldDB" id="A0A285CUZ5"/>
<dbReference type="EMBL" id="OAOQ01000009">
    <property type="protein sequence ID" value="SNX71377.1"/>
    <property type="molecule type" value="Genomic_DNA"/>
</dbReference>
<accession>A0A285CUZ5</accession>
<sequence>MGQSPIHIEHDVEENRARVESTFDARKDRMSVGQIVDDISQFVGVQDMRGVMDTAGRQVRDNPLALGMIGLAWLALGGSSSFSGQAHASAYAHDDEDDLGASHAPRDGVAGKLRHAASDAADRAGHTGDGCGRQGVRRAGRHTRPCHRPWP</sequence>
<protein>
    <recommendedName>
        <fullName evidence="4">DUF3618 domain-containing protein</fullName>
    </recommendedName>
</protein>
<feature type="compositionally biased region" description="Basic and acidic residues" evidence="1">
    <location>
        <begin position="116"/>
        <end position="126"/>
    </location>
</feature>
<feature type="compositionally biased region" description="Basic residues" evidence="1">
    <location>
        <begin position="135"/>
        <end position="151"/>
    </location>
</feature>
<name>A0A285CUZ5_9RHOB</name>
<dbReference type="Proteomes" id="UP000219467">
    <property type="component" value="Unassembled WGS sequence"/>
</dbReference>
<reference evidence="3" key="1">
    <citation type="submission" date="2017-08" db="EMBL/GenBank/DDBJ databases">
        <authorList>
            <person name="Varghese N."/>
            <person name="Submissions S."/>
        </authorList>
    </citation>
    <scope>NUCLEOTIDE SEQUENCE [LARGE SCALE GENOMIC DNA]</scope>
    <source>
        <strain evidence="3">JA234</strain>
    </source>
</reference>
<keyword evidence="3" id="KW-1185">Reference proteome</keyword>
<gene>
    <name evidence="2" type="ORF">SAMN05878503_109113</name>
</gene>
<evidence type="ECO:0008006" key="4">
    <source>
        <dbReference type="Google" id="ProtNLM"/>
    </source>
</evidence>
<dbReference type="RefSeq" id="WP_097030783.1">
    <property type="nucleotide sequence ID" value="NZ_OAOQ01000009.1"/>
</dbReference>
<feature type="region of interest" description="Disordered" evidence="1">
    <location>
        <begin position="84"/>
        <end position="151"/>
    </location>
</feature>
<evidence type="ECO:0000256" key="1">
    <source>
        <dbReference type="SAM" id="MobiDB-lite"/>
    </source>
</evidence>
<dbReference type="OrthoDB" id="7471221at2"/>
<organism evidence="2 3">
    <name type="scientific">Cereibacter ovatus</name>
    <dbReference type="NCBI Taxonomy" id="439529"/>
    <lineage>
        <taxon>Bacteria</taxon>
        <taxon>Pseudomonadati</taxon>
        <taxon>Pseudomonadota</taxon>
        <taxon>Alphaproteobacteria</taxon>
        <taxon>Rhodobacterales</taxon>
        <taxon>Paracoccaceae</taxon>
        <taxon>Cereibacter</taxon>
    </lineage>
</organism>
<evidence type="ECO:0000313" key="3">
    <source>
        <dbReference type="Proteomes" id="UP000219467"/>
    </source>
</evidence>
<evidence type="ECO:0000313" key="2">
    <source>
        <dbReference type="EMBL" id="SNX71377.1"/>
    </source>
</evidence>